<dbReference type="PANTHER" id="PTHR46749:SF1">
    <property type="entry name" value="COMPLEX III ASSEMBLY FACTOR LYRM7"/>
    <property type="match status" value="1"/>
</dbReference>
<keyword evidence="5" id="KW-0809">Transit peptide</keyword>
<name>A0A2P7YKH3_9ASCO</name>
<dbReference type="CDD" id="cd20267">
    <property type="entry name" value="Complex1_LYR_LYRM7"/>
    <property type="match status" value="1"/>
</dbReference>
<evidence type="ECO:0000256" key="3">
    <source>
        <dbReference type="ARBA" id="ARBA00011589"/>
    </source>
</evidence>
<dbReference type="InterPro" id="IPR045298">
    <property type="entry name" value="Complex1_LYR_LYRM7"/>
</dbReference>
<dbReference type="STRING" id="418784.A0A2P7YKH3"/>
<dbReference type="EMBL" id="PYFQ01000011">
    <property type="protein sequence ID" value="PSK36471.1"/>
    <property type="molecule type" value="Genomic_DNA"/>
</dbReference>
<accession>A0A2P7YKH3</accession>
<protein>
    <recommendedName>
        <fullName evidence="4">Mitochondrial zinc maintenance protein 1, mitochondrial</fullName>
    </recommendedName>
</protein>
<dbReference type="AlphaFoldDB" id="A0A2P7YKH3"/>
<dbReference type="Pfam" id="PF05347">
    <property type="entry name" value="Complex1_LYR"/>
    <property type="match status" value="1"/>
</dbReference>
<sequence length="118" mass="13391">MTKSALLVYRAALRATRTAFNGDAKILAASRLKIREGYDKNRNLTDKDEINKAINDLDEVAKFLVKNIVQAEEQEKDRYYLKFHKDTELGDNATIKQNNRANMGSLAGAKVRRCSDNK</sequence>
<proteinExistence type="inferred from homology"/>
<keyword evidence="11" id="KW-1185">Reference proteome</keyword>
<dbReference type="Proteomes" id="UP000241107">
    <property type="component" value="Unassembled WGS sequence"/>
</dbReference>
<dbReference type="InterPro" id="IPR008011">
    <property type="entry name" value="Complex1_LYR_dom"/>
</dbReference>
<evidence type="ECO:0000259" key="9">
    <source>
        <dbReference type="Pfam" id="PF05347"/>
    </source>
</evidence>
<evidence type="ECO:0000256" key="8">
    <source>
        <dbReference type="ARBA" id="ARBA00025268"/>
    </source>
</evidence>
<gene>
    <name evidence="10" type="ORF">C7M61_003944</name>
</gene>
<evidence type="ECO:0000256" key="5">
    <source>
        <dbReference type="ARBA" id="ARBA00022946"/>
    </source>
</evidence>
<dbReference type="GO" id="GO:0034551">
    <property type="term" value="P:mitochondrial respiratory chain complex III assembly"/>
    <property type="evidence" value="ECO:0007669"/>
    <property type="project" value="InterPro"/>
</dbReference>
<evidence type="ECO:0000313" key="10">
    <source>
        <dbReference type="EMBL" id="PSK36471.1"/>
    </source>
</evidence>
<feature type="domain" description="Complex 1 LYR protein" evidence="9">
    <location>
        <begin position="4"/>
        <end position="57"/>
    </location>
</feature>
<evidence type="ECO:0000256" key="6">
    <source>
        <dbReference type="ARBA" id="ARBA00023128"/>
    </source>
</evidence>
<organism evidence="10 11">
    <name type="scientific">Candidozyma pseudohaemuli</name>
    <dbReference type="NCBI Taxonomy" id="418784"/>
    <lineage>
        <taxon>Eukaryota</taxon>
        <taxon>Fungi</taxon>
        <taxon>Dikarya</taxon>
        <taxon>Ascomycota</taxon>
        <taxon>Saccharomycotina</taxon>
        <taxon>Pichiomycetes</taxon>
        <taxon>Metschnikowiaceae</taxon>
        <taxon>Candidozyma</taxon>
    </lineage>
</organism>
<evidence type="ECO:0000256" key="2">
    <source>
        <dbReference type="ARBA" id="ARBA00009949"/>
    </source>
</evidence>
<evidence type="ECO:0000256" key="1">
    <source>
        <dbReference type="ARBA" id="ARBA00004305"/>
    </source>
</evidence>
<dbReference type="OrthoDB" id="529194at2759"/>
<dbReference type="RefSeq" id="XP_024712576.1">
    <property type="nucleotide sequence ID" value="XM_024859274.1"/>
</dbReference>
<dbReference type="InterPro" id="IPR050435">
    <property type="entry name" value="MZM1/LYRM7"/>
</dbReference>
<comment type="function">
    <text evidence="8">Assembly factor required for Rieske Fe-S protein RIP1 incorporation into the cytochrome b-c1 (CIII) complex. Functions as a chaperone, binding to this subunit within the mitochondrial matrix and stabilizing it prior to its translocation and insertion into the late CIII dimeric intermediate within the mitochondrial inner membrane. Modulates the mitochondrial matrix zinc pool.</text>
</comment>
<dbReference type="GO" id="GO:0005759">
    <property type="term" value="C:mitochondrial matrix"/>
    <property type="evidence" value="ECO:0007669"/>
    <property type="project" value="UniProtKB-SubCell"/>
</dbReference>
<dbReference type="VEuPathDB" id="FungiDB:C7M61_003944"/>
<evidence type="ECO:0000256" key="4">
    <source>
        <dbReference type="ARBA" id="ARBA00015108"/>
    </source>
</evidence>
<evidence type="ECO:0000256" key="7">
    <source>
        <dbReference type="ARBA" id="ARBA00023186"/>
    </source>
</evidence>
<reference evidence="10 11" key="1">
    <citation type="submission" date="2018-03" db="EMBL/GenBank/DDBJ databases">
        <title>Candida pseudohaemulonii genome assembly and annotation.</title>
        <authorList>
            <person name="Munoz J.F."/>
            <person name="Gade L.G."/>
            <person name="Chow N.A."/>
            <person name="Litvintseva A.P."/>
            <person name="Loparev V.N."/>
            <person name="Cuomo C.A."/>
        </authorList>
    </citation>
    <scope>NUCLEOTIDE SEQUENCE [LARGE SCALE GENOMIC DNA]</scope>
    <source>
        <strain evidence="10 11">B12108</strain>
    </source>
</reference>
<comment type="subunit">
    <text evidence="3">Interacts with RIP1.</text>
</comment>
<keyword evidence="6" id="KW-0496">Mitochondrion</keyword>
<dbReference type="GO" id="GO:0044183">
    <property type="term" value="F:protein folding chaperone"/>
    <property type="evidence" value="ECO:0007669"/>
    <property type="project" value="TreeGrafter"/>
</dbReference>
<comment type="caution">
    <text evidence="10">The sequence shown here is derived from an EMBL/GenBank/DDBJ whole genome shotgun (WGS) entry which is preliminary data.</text>
</comment>
<keyword evidence="7" id="KW-0143">Chaperone</keyword>
<dbReference type="PANTHER" id="PTHR46749">
    <property type="entry name" value="COMPLEX III ASSEMBLY FACTOR LYRM7"/>
    <property type="match status" value="1"/>
</dbReference>
<comment type="subcellular location">
    <subcellularLocation>
        <location evidence="1">Mitochondrion matrix</location>
    </subcellularLocation>
</comment>
<comment type="similarity">
    <text evidence="2">Belongs to the complex I LYR family. MZM1 subfamily.</text>
</comment>
<evidence type="ECO:0000313" key="11">
    <source>
        <dbReference type="Proteomes" id="UP000241107"/>
    </source>
</evidence>
<dbReference type="GeneID" id="36567332"/>